<sequence>MCAATQEPLRPLTSEEEAFMRTLVKVITTLPRAIDHDMTHDRQLPLVEYLTLMHLSEAPDRRLRMSALAEAADLSVSGMTRVVARLETQGLVKRVKCVNDGRGWNAVLTDDGYARLQTAWPSHLNAVRRRLIDHFDGVDLDEYTRVLQRVAGACSSR</sequence>
<dbReference type="OrthoDB" id="5432081at2"/>
<accession>A0A1G9H8E4</accession>
<dbReference type="STRING" id="683260.SAMN05421874_115138"/>
<dbReference type="SUPFAM" id="SSF46785">
    <property type="entry name" value="Winged helix' DNA-binding domain"/>
    <property type="match status" value="1"/>
</dbReference>
<reference evidence="2 3" key="1">
    <citation type="submission" date="2016-10" db="EMBL/GenBank/DDBJ databases">
        <authorList>
            <person name="de Groot N.N."/>
        </authorList>
    </citation>
    <scope>NUCLEOTIDE SEQUENCE [LARGE SCALE GENOMIC DNA]</scope>
    <source>
        <strain evidence="2 3">CGMCC 4.5681</strain>
    </source>
</reference>
<proteinExistence type="predicted"/>
<dbReference type="Gene3D" id="1.10.10.10">
    <property type="entry name" value="Winged helix-like DNA-binding domain superfamily/Winged helix DNA-binding domain"/>
    <property type="match status" value="1"/>
</dbReference>
<dbReference type="InterPro" id="IPR039422">
    <property type="entry name" value="MarR/SlyA-like"/>
</dbReference>
<dbReference type="PANTHER" id="PTHR33164:SF99">
    <property type="entry name" value="MARR FAMILY REGULATORY PROTEIN"/>
    <property type="match status" value="1"/>
</dbReference>
<name>A0A1G9H8E4_9ACTN</name>
<dbReference type="InterPro" id="IPR036388">
    <property type="entry name" value="WH-like_DNA-bd_sf"/>
</dbReference>
<dbReference type="InterPro" id="IPR000835">
    <property type="entry name" value="HTH_MarR-typ"/>
</dbReference>
<dbReference type="Proteomes" id="UP000198683">
    <property type="component" value="Unassembled WGS sequence"/>
</dbReference>
<keyword evidence="2" id="KW-0238">DNA-binding</keyword>
<dbReference type="InterPro" id="IPR036390">
    <property type="entry name" value="WH_DNA-bd_sf"/>
</dbReference>
<dbReference type="Pfam" id="PF12802">
    <property type="entry name" value="MarR_2"/>
    <property type="match status" value="1"/>
</dbReference>
<protein>
    <submittedName>
        <fullName evidence="2">DNA-binding transcriptional regulator, MarR family</fullName>
    </submittedName>
</protein>
<dbReference type="SMART" id="SM00347">
    <property type="entry name" value="HTH_MARR"/>
    <property type="match status" value="1"/>
</dbReference>
<evidence type="ECO:0000313" key="3">
    <source>
        <dbReference type="Proteomes" id="UP000198683"/>
    </source>
</evidence>
<dbReference type="PANTHER" id="PTHR33164">
    <property type="entry name" value="TRANSCRIPTIONAL REGULATOR, MARR FAMILY"/>
    <property type="match status" value="1"/>
</dbReference>
<organism evidence="2 3">
    <name type="scientific">Nonomuraea maritima</name>
    <dbReference type="NCBI Taxonomy" id="683260"/>
    <lineage>
        <taxon>Bacteria</taxon>
        <taxon>Bacillati</taxon>
        <taxon>Actinomycetota</taxon>
        <taxon>Actinomycetes</taxon>
        <taxon>Streptosporangiales</taxon>
        <taxon>Streptosporangiaceae</taxon>
        <taxon>Nonomuraea</taxon>
    </lineage>
</organism>
<dbReference type="AlphaFoldDB" id="A0A1G9H8E4"/>
<dbReference type="GO" id="GO:0003677">
    <property type="term" value="F:DNA binding"/>
    <property type="evidence" value="ECO:0007669"/>
    <property type="project" value="UniProtKB-KW"/>
</dbReference>
<dbReference type="RefSeq" id="WP_090769060.1">
    <property type="nucleotide sequence ID" value="NZ_FNFB01000015.1"/>
</dbReference>
<dbReference type="GO" id="GO:0006950">
    <property type="term" value="P:response to stress"/>
    <property type="evidence" value="ECO:0007669"/>
    <property type="project" value="TreeGrafter"/>
</dbReference>
<dbReference type="PROSITE" id="PS50995">
    <property type="entry name" value="HTH_MARR_2"/>
    <property type="match status" value="1"/>
</dbReference>
<feature type="domain" description="HTH marR-type" evidence="1">
    <location>
        <begin position="16"/>
        <end position="152"/>
    </location>
</feature>
<dbReference type="GO" id="GO:0003700">
    <property type="term" value="F:DNA-binding transcription factor activity"/>
    <property type="evidence" value="ECO:0007669"/>
    <property type="project" value="InterPro"/>
</dbReference>
<dbReference type="EMBL" id="FNFB01000015">
    <property type="protein sequence ID" value="SDL09210.1"/>
    <property type="molecule type" value="Genomic_DNA"/>
</dbReference>
<evidence type="ECO:0000259" key="1">
    <source>
        <dbReference type="PROSITE" id="PS50995"/>
    </source>
</evidence>
<keyword evidence="3" id="KW-1185">Reference proteome</keyword>
<evidence type="ECO:0000313" key="2">
    <source>
        <dbReference type="EMBL" id="SDL09210.1"/>
    </source>
</evidence>
<gene>
    <name evidence="2" type="ORF">SAMN05421874_115138</name>
</gene>